<dbReference type="EMBL" id="UINC01055330">
    <property type="protein sequence ID" value="SVB74080.1"/>
    <property type="molecule type" value="Genomic_DNA"/>
</dbReference>
<protein>
    <submittedName>
        <fullName evidence="1">Uncharacterized protein</fullName>
    </submittedName>
</protein>
<dbReference type="AlphaFoldDB" id="A0A382GFV5"/>
<reference evidence="1" key="1">
    <citation type="submission" date="2018-05" db="EMBL/GenBank/DDBJ databases">
        <authorList>
            <person name="Lanie J.A."/>
            <person name="Ng W.-L."/>
            <person name="Kazmierczak K.M."/>
            <person name="Andrzejewski T.M."/>
            <person name="Davidsen T.M."/>
            <person name="Wayne K.J."/>
            <person name="Tettelin H."/>
            <person name="Glass J.I."/>
            <person name="Rusch D."/>
            <person name="Podicherti R."/>
            <person name="Tsui H.-C.T."/>
            <person name="Winkler M.E."/>
        </authorList>
    </citation>
    <scope>NUCLEOTIDE SEQUENCE</scope>
</reference>
<feature type="non-terminal residue" evidence="1">
    <location>
        <position position="1"/>
    </location>
</feature>
<name>A0A382GFV5_9ZZZZ</name>
<sequence length="496" mass="55006">TLTLIATNIIPLSDTTEIVVKVIPHNPYPQISILPDTTVYWHSQSILFDLDDFILDESTADQDIDWTLTYDTDAIDVSINDAHQVLFTTSDITGAVSIIFTAENDVGYSASDTVIVLIVQDEPPDWEHLLNIEMSRLLPNDTLSYRLIDRCEDDLTSSGSLVFGVETDTTILKIVLDSQTNVMLELQDTSFVDTITAITFSAEDEHYNISISNTVTLTIINGFAPEWGTLPVFSFGNDTSYQSGCLEEWCDDPDTPDSLLNFTVESTSQDLYAEVIDDPGCSSLWLVPLTEIQGTYFLILRAEDVQGNISSKLVIVNISDQVLPSADLSYFITPGLNRRLHFILTSDGSIADFTNSFFLDDSLLGSLSFSLIDQQPELQIWNAPYSFTASGEYKLIVDLTDDSDNTAVDSLSLSVDLPNSEGGKLISSSAKLLLQYPQAEYLENQIFILNERPYTGEPFIDTELTLYSIESNFSADIAFVATFTGETDGSNYYSFY</sequence>
<gene>
    <name evidence="1" type="ORF">METZ01_LOCUS226934</name>
</gene>
<accession>A0A382GFV5</accession>
<proteinExistence type="predicted"/>
<evidence type="ECO:0000313" key="1">
    <source>
        <dbReference type="EMBL" id="SVB74080.1"/>
    </source>
</evidence>
<feature type="non-terminal residue" evidence="1">
    <location>
        <position position="496"/>
    </location>
</feature>
<organism evidence="1">
    <name type="scientific">marine metagenome</name>
    <dbReference type="NCBI Taxonomy" id="408172"/>
    <lineage>
        <taxon>unclassified sequences</taxon>
        <taxon>metagenomes</taxon>
        <taxon>ecological metagenomes</taxon>
    </lineage>
</organism>